<keyword evidence="2" id="KW-0812">Transmembrane</keyword>
<feature type="region of interest" description="Disordered" evidence="1">
    <location>
        <begin position="356"/>
        <end position="379"/>
    </location>
</feature>
<feature type="region of interest" description="Disordered" evidence="1">
    <location>
        <begin position="259"/>
        <end position="318"/>
    </location>
</feature>
<reference evidence="4" key="1">
    <citation type="submission" date="2022-11" db="UniProtKB">
        <authorList>
            <consortium name="WormBaseParasite"/>
        </authorList>
    </citation>
    <scope>IDENTIFICATION</scope>
</reference>
<dbReference type="AlphaFoldDB" id="A0A914QHU2"/>
<proteinExistence type="predicted"/>
<protein>
    <submittedName>
        <fullName evidence="4">Uncharacterized protein</fullName>
    </submittedName>
</protein>
<dbReference type="WBParaSite" id="PDA_v2.g29117.t1">
    <property type="protein sequence ID" value="PDA_v2.g29117.t1"/>
    <property type="gene ID" value="PDA_v2.g29117"/>
</dbReference>
<evidence type="ECO:0000256" key="1">
    <source>
        <dbReference type="SAM" id="MobiDB-lite"/>
    </source>
</evidence>
<organism evidence="3 4">
    <name type="scientific">Panagrolaimus davidi</name>
    <dbReference type="NCBI Taxonomy" id="227884"/>
    <lineage>
        <taxon>Eukaryota</taxon>
        <taxon>Metazoa</taxon>
        <taxon>Ecdysozoa</taxon>
        <taxon>Nematoda</taxon>
        <taxon>Chromadorea</taxon>
        <taxon>Rhabditida</taxon>
        <taxon>Tylenchina</taxon>
        <taxon>Panagrolaimomorpha</taxon>
        <taxon>Panagrolaimoidea</taxon>
        <taxon>Panagrolaimidae</taxon>
        <taxon>Panagrolaimus</taxon>
    </lineage>
</organism>
<evidence type="ECO:0000256" key="2">
    <source>
        <dbReference type="SAM" id="Phobius"/>
    </source>
</evidence>
<feature type="compositionally biased region" description="Polar residues" evidence="1">
    <location>
        <begin position="160"/>
        <end position="181"/>
    </location>
</feature>
<feature type="compositionally biased region" description="Basic and acidic residues" evidence="1">
    <location>
        <begin position="293"/>
        <end position="313"/>
    </location>
</feature>
<evidence type="ECO:0000313" key="4">
    <source>
        <dbReference type="WBParaSite" id="PDA_v2.g29117.t1"/>
    </source>
</evidence>
<accession>A0A914QHU2</accession>
<sequence>MDNLEALSSDREIYEQRGDDIKFVGNEREGIELELGNKQLAFKFCSDGCMDKEVIACYNSTNPNRLVRGDCGPGQCEFRAGVSEKDEEPFLWFKDKSFWKTDSNKCETAIMKYPKATPDGFQAFASCEPLKHDGNVVKLYVRHVEPGCPLYVENAKKWTPPSTTPAQNSSGTTVPNRTTSKSSEANTTLWIGIGVGIFILIIVVIGFGYCCYRTQLQKKPLFGKKKDVQQKDFIPEASKKATVVKEKTVDEKEVVVAKPEPSNEETIAKEKQPKPAKKKIPKEKKAPILVPKPSKEVTQENVTKEDAPQKKVSAEPTLEAPTTETFVVQKSVIQQQKQHHTGNPPRVYVPKTVIHPEPKSVNAPKSGSLKTGKKDSLSGRHEIGMEGMVESAPEQVKRHDINVGLLNKETKEKLEKFYPPGPVRAFDRREIEILCCARISIMFKTIEMLIDDAIKALIERGVTFDEKCNIIKMPPKAEKYLRSRKTPEFIRSFAFGNVFRDIIDAQTRVNDSFSIPLLFSIVLQRRYTAINRRKAFTWIRRELIIIEKEFTAEERSKLAYPICAIEAACKMDFNGFKAVALLDSLSGDDDDETQGSTPCI</sequence>
<dbReference type="Proteomes" id="UP000887578">
    <property type="component" value="Unplaced"/>
</dbReference>
<name>A0A914QHU2_9BILA</name>
<feature type="region of interest" description="Disordered" evidence="1">
    <location>
        <begin position="159"/>
        <end position="181"/>
    </location>
</feature>
<feature type="transmembrane region" description="Helical" evidence="2">
    <location>
        <begin position="189"/>
        <end position="212"/>
    </location>
</feature>
<keyword evidence="2" id="KW-1133">Transmembrane helix</keyword>
<evidence type="ECO:0000313" key="3">
    <source>
        <dbReference type="Proteomes" id="UP000887578"/>
    </source>
</evidence>
<keyword evidence="3" id="KW-1185">Reference proteome</keyword>
<keyword evidence="2" id="KW-0472">Membrane</keyword>